<protein>
    <submittedName>
        <fullName evidence="2">Uncharacterized protein</fullName>
    </submittedName>
</protein>
<accession>A0ABR2M5W3</accession>
<evidence type="ECO:0000313" key="3">
    <source>
        <dbReference type="Proteomes" id="UP001412067"/>
    </source>
</evidence>
<comment type="caution">
    <text evidence="2">The sequence shown here is derived from an EMBL/GenBank/DDBJ whole genome shotgun (WGS) entry which is preliminary data.</text>
</comment>
<feature type="region of interest" description="Disordered" evidence="1">
    <location>
        <begin position="1"/>
        <end position="56"/>
    </location>
</feature>
<sequence>MNNLLSDEWGRQEPDRSLFSGPGRASRGPELGSPRLAQASPAIGRRVGSAGPALARRSQFDTTTSIYSIYKGELDLEKRDIEDARNSHQRQVLQQMQAAREMHQMQARDDPEKEAGDGELDLEKRDIEDARNSHQRQVLQQMQAAREMHQMQAGDDPEKEAGDARLYLLVSACASILHPELCCFHGLRSAHIPHSISHALSPALSFRQCTKSSFAFFPQQ</sequence>
<keyword evidence="3" id="KW-1185">Reference proteome</keyword>
<reference evidence="2 3" key="1">
    <citation type="journal article" date="2022" name="Nat. Plants">
        <title>Genomes of leafy and leafless Platanthera orchids illuminate the evolution of mycoheterotrophy.</title>
        <authorList>
            <person name="Li M.H."/>
            <person name="Liu K.W."/>
            <person name="Li Z."/>
            <person name="Lu H.C."/>
            <person name="Ye Q.L."/>
            <person name="Zhang D."/>
            <person name="Wang J.Y."/>
            <person name="Li Y.F."/>
            <person name="Zhong Z.M."/>
            <person name="Liu X."/>
            <person name="Yu X."/>
            <person name="Liu D.K."/>
            <person name="Tu X.D."/>
            <person name="Liu B."/>
            <person name="Hao Y."/>
            <person name="Liao X.Y."/>
            <person name="Jiang Y.T."/>
            <person name="Sun W.H."/>
            <person name="Chen J."/>
            <person name="Chen Y.Q."/>
            <person name="Ai Y."/>
            <person name="Zhai J.W."/>
            <person name="Wu S.S."/>
            <person name="Zhou Z."/>
            <person name="Hsiao Y.Y."/>
            <person name="Wu W.L."/>
            <person name="Chen Y.Y."/>
            <person name="Lin Y.F."/>
            <person name="Hsu J.L."/>
            <person name="Li C.Y."/>
            <person name="Wang Z.W."/>
            <person name="Zhao X."/>
            <person name="Zhong W.Y."/>
            <person name="Ma X.K."/>
            <person name="Ma L."/>
            <person name="Huang J."/>
            <person name="Chen G.Z."/>
            <person name="Huang M.Z."/>
            <person name="Huang L."/>
            <person name="Peng D.H."/>
            <person name="Luo Y.B."/>
            <person name="Zou S.Q."/>
            <person name="Chen S.P."/>
            <person name="Lan S."/>
            <person name="Tsai W.C."/>
            <person name="Van de Peer Y."/>
            <person name="Liu Z.J."/>
        </authorList>
    </citation>
    <scope>NUCLEOTIDE SEQUENCE [LARGE SCALE GENOMIC DNA]</scope>
    <source>
        <strain evidence="2">Lor288</strain>
    </source>
</reference>
<evidence type="ECO:0000313" key="2">
    <source>
        <dbReference type="EMBL" id="KAK8959220.1"/>
    </source>
</evidence>
<dbReference type="EMBL" id="JBBWWR010000012">
    <property type="protein sequence ID" value="KAK8959220.1"/>
    <property type="molecule type" value="Genomic_DNA"/>
</dbReference>
<name>A0ABR2M5W3_9ASPA</name>
<organism evidence="2 3">
    <name type="scientific">Platanthera guangdongensis</name>
    <dbReference type="NCBI Taxonomy" id="2320717"/>
    <lineage>
        <taxon>Eukaryota</taxon>
        <taxon>Viridiplantae</taxon>
        <taxon>Streptophyta</taxon>
        <taxon>Embryophyta</taxon>
        <taxon>Tracheophyta</taxon>
        <taxon>Spermatophyta</taxon>
        <taxon>Magnoliopsida</taxon>
        <taxon>Liliopsida</taxon>
        <taxon>Asparagales</taxon>
        <taxon>Orchidaceae</taxon>
        <taxon>Orchidoideae</taxon>
        <taxon>Orchideae</taxon>
        <taxon>Orchidinae</taxon>
        <taxon>Platanthera</taxon>
    </lineage>
</organism>
<proteinExistence type="predicted"/>
<evidence type="ECO:0000256" key="1">
    <source>
        <dbReference type="SAM" id="MobiDB-lite"/>
    </source>
</evidence>
<dbReference type="Proteomes" id="UP001412067">
    <property type="component" value="Unassembled WGS sequence"/>
</dbReference>
<gene>
    <name evidence="2" type="ORF">KSP40_PGU001319</name>
</gene>